<gene>
    <name evidence="1" type="ORF">GA0061081_102233</name>
</gene>
<name>A0A1C4A494_9GAMM</name>
<reference evidence="2" key="1">
    <citation type="submission" date="2016-08" db="EMBL/GenBank/DDBJ databases">
        <authorList>
            <person name="Varghese N."/>
            <person name="Submissions Spin"/>
        </authorList>
    </citation>
    <scope>NUCLEOTIDE SEQUENCE [LARGE SCALE GENOMIC DNA]</scope>
    <source>
        <strain evidence="2">R-53248</strain>
    </source>
</reference>
<dbReference type="AlphaFoldDB" id="A0A1C4A494"/>
<dbReference type="EMBL" id="FMAQ01000002">
    <property type="protein sequence ID" value="SCB89458.1"/>
    <property type="molecule type" value="Genomic_DNA"/>
</dbReference>
<dbReference type="RefSeq" id="WP_091346999.1">
    <property type="nucleotide sequence ID" value="NZ_FMAQ01000002.1"/>
</dbReference>
<evidence type="ECO:0000313" key="2">
    <source>
        <dbReference type="Proteomes" id="UP000199670"/>
    </source>
</evidence>
<proteinExistence type="predicted"/>
<keyword evidence="2" id="KW-1185">Reference proteome</keyword>
<evidence type="ECO:0000313" key="1">
    <source>
        <dbReference type="EMBL" id="SCB89458.1"/>
    </source>
</evidence>
<dbReference type="OrthoDB" id="1016222at2"/>
<sequence length="91" mass="10061">MGYSPICHKAHRYDAHFESLPEYQGTFSRHKCAGCAFELGYFHAVNGIPKAIDDSVLDSIPYSQAGSVRHKDAFTAYNDGYKFALSIAKVA</sequence>
<dbReference type="Proteomes" id="UP000199670">
    <property type="component" value="Unassembled WGS sequence"/>
</dbReference>
<protein>
    <submittedName>
        <fullName evidence="1">Uncharacterized protein</fullName>
    </submittedName>
</protein>
<accession>A0A1C4A494</accession>
<organism evidence="1 2">
    <name type="scientific">Gilliamella bombicola</name>
    <dbReference type="NCBI Taxonomy" id="1798182"/>
    <lineage>
        <taxon>Bacteria</taxon>
        <taxon>Pseudomonadati</taxon>
        <taxon>Pseudomonadota</taxon>
        <taxon>Gammaproteobacteria</taxon>
        <taxon>Orbales</taxon>
        <taxon>Orbaceae</taxon>
        <taxon>Gilliamella</taxon>
    </lineage>
</organism>